<dbReference type="Gene3D" id="1.25.40.10">
    <property type="entry name" value="Tetratricopeptide repeat domain"/>
    <property type="match status" value="1"/>
</dbReference>
<keyword evidence="1" id="KW-0479">Metal-binding</keyword>
<dbReference type="AlphaFoldDB" id="A0A7S0SSU3"/>
<dbReference type="Pfam" id="PF08238">
    <property type="entry name" value="Sel1"/>
    <property type="match status" value="2"/>
</dbReference>
<evidence type="ECO:0000259" key="7">
    <source>
        <dbReference type="PROSITE" id="PS50865"/>
    </source>
</evidence>
<dbReference type="InterPro" id="IPR011990">
    <property type="entry name" value="TPR-like_helical_dom_sf"/>
</dbReference>
<dbReference type="InterPro" id="IPR050767">
    <property type="entry name" value="Sel1_AlgK"/>
</dbReference>
<reference evidence="8" key="1">
    <citation type="submission" date="2021-01" db="EMBL/GenBank/DDBJ databases">
        <authorList>
            <person name="Corre E."/>
            <person name="Pelletier E."/>
            <person name="Niang G."/>
            <person name="Scheremetjew M."/>
            <person name="Finn R."/>
            <person name="Kale V."/>
            <person name="Holt S."/>
            <person name="Cochrane G."/>
            <person name="Meng A."/>
            <person name="Brown T."/>
            <person name="Cohen L."/>
        </authorList>
    </citation>
    <scope>NUCLEOTIDE SEQUENCE</scope>
    <source>
        <strain evidence="8">SL-175</strain>
    </source>
</reference>
<dbReference type="EMBL" id="HBFC01028222">
    <property type="protein sequence ID" value="CAD8715688.1"/>
    <property type="molecule type" value="Transcribed_RNA"/>
</dbReference>
<evidence type="ECO:0000313" key="8">
    <source>
        <dbReference type="EMBL" id="CAD8715688.1"/>
    </source>
</evidence>
<proteinExistence type="inferred from homology"/>
<dbReference type="InterPro" id="IPR002893">
    <property type="entry name" value="Znf_MYND"/>
</dbReference>
<dbReference type="Pfam" id="PF01753">
    <property type="entry name" value="zf-MYND"/>
    <property type="match status" value="1"/>
</dbReference>
<feature type="domain" description="MYND-type" evidence="7">
    <location>
        <begin position="102"/>
        <end position="154"/>
    </location>
</feature>
<feature type="compositionally biased region" description="Basic residues" evidence="6">
    <location>
        <begin position="157"/>
        <end position="169"/>
    </location>
</feature>
<evidence type="ECO:0000256" key="3">
    <source>
        <dbReference type="ARBA" id="ARBA00022833"/>
    </source>
</evidence>
<evidence type="ECO:0000256" key="2">
    <source>
        <dbReference type="ARBA" id="ARBA00022771"/>
    </source>
</evidence>
<evidence type="ECO:0000256" key="1">
    <source>
        <dbReference type="ARBA" id="ARBA00022723"/>
    </source>
</evidence>
<gene>
    <name evidence="8" type="ORF">MANT1106_LOCUS16904</name>
</gene>
<keyword evidence="3" id="KW-0862">Zinc</keyword>
<evidence type="ECO:0000256" key="4">
    <source>
        <dbReference type="ARBA" id="ARBA00038101"/>
    </source>
</evidence>
<sequence length="183" mass="20220">MMMDNLQVAAESMPQAQHILGLLLYYRNYVSGTKADFLDAARWTRKVAMQGSREAQYELGEMLRHGLFYDKINMRLARKYIRRASEQGHVEASACMKELRSCVQCGTDDAPLACSRCRQARYCNSMCSEKHWNEGGGIGGGVSGGAAARHRDTCPRTHTKTVKKAKAARAAKEAAKEAAEEAA</sequence>
<feature type="region of interest" description="Disordered" evidence="6">
    <location>
        <begin position="147"/>
        <end position="183"/>
    </location>
</feature>
<accession>A0A7S0SSU3</accession>
<dbReference type="GO" id="GO:0008270">
    <property type="term" value="F:zinc ion binding"/>
    <property type="evidence" value="ECO:0007669"/>
    <property type="project" value="UniProtKB-KW"/>
</dbReference>
<name>A0A7S0SSU3_9CHLO</name>
<evidence type="ECO:0000256" key="5">
    <source>
        <dbReference type="PROSITE-ProRule" id="PRU00134"/>
    </source>
</evidence>
<dbReference type="SUPFAM" id="SSF81901">
    <property type="entry name" value="HCP-like"/>
    <property type="match status" value="1"/>
</dbReference>
<evidence type="ECO:0000256" key="6">
    <source>
        <dbReference type="SAM" id="MobiDB-lite"/>
    </source>
</evidence>
<protein>
    <recommendedName>
        <fullName evidence="7">MYND-type domain-containing protein</fullName>
    </recommendedName>
</protein>
<comment type="similarity">
    <text evidence="4">Belongs to the sel-1 family.</text>
</comment>
<dbReference type="InterPro" id="IPR006597">
    <property type="entry name" value="Sel1-like"/>
</dbReference>
<dbReference type="SMART" id="SM00671">
    <property type="entry name" value="SEL1"/>
    <property type="match status" value="2"/>
</dbReference>
<dbReference type="Gene3D" id="6.10.140.2220">
    <property type="match status" value="1"/>
</dbReference>
<dbReference type="PANTHER" id="PTHR11102:SF160">
    <property type="entry name" value="ERAD-ASSOCIATED E3 UBIQUITIN-PROTEIN LIGASE COMPONENT HRD3"/>
    <property type="match status" value="1"/>
</dbReference>
<keyword evidence="2 5" id="KW-0863">Zinc-finger</keyword>
<dbReference type="PANTHER" id="PTHR11102">
    <property type="entry name" value="SEL-1-LIKE PROTEIN"/>
    <property type="match status" value="1"/>
</dbReference>
<feature type="compositionally biased region" description="Basic and acidic residues" evidence="6">
    <location>
        <begin position="170"/>
        <end position="183"/>
    </location>
</feature>
<dbReference type="PROSITE" id="PS50865">
    <property type="entry name" value="ZF_MYND_2"/>
    <property type="match status" value="1"/>
</dbReference>
<organism evidence="8">
    <name type="scientific">Mantoniella antarctica</name>
    <dbReference type="NCBI Taxonomy" id="81844"/>
    <lineage>
        <taxon>Eukaryota</taxon>
        <taxon>Viridiplantae</taxon>
        <taxon>Chlorophyta</taxon>
        <taxon>Mamiellophyceae</taxon>
        <taxon>Mamiellales</taxon>
        <taxon>Mamiellaceae</taxon>
        <taxon>Mantoniella</taxon>
    </lineage>
</organism>